<reference evidence="2" key="1">
    <citation type="submission" date="2017-09" db="EMBL/GenBank/DDBJ databases">
        <title>Depth-based differentiation of microbial function through sediment-hosted aquifers and enrichment of novel symbionts in the deep terrestrial subsurface.</title>
        <authorList>
            <person name="Probst A.J."/>
            <person name="Ladd B."/>
            <person name="Jarett J.K."/>
            <person name="Geller-Mcgrath D.E."/>
            <person name="Sieber C.M.K."/>
            <person name="Emerson J.B."/>
            <person name="Anantharaman K."/>
            <person name="Thomas B.C."/>
            <person name="Malmstrom R."/>
            <person name="Stieglmeier M."/>
            <person name="Klingl A."/>
            <person name="Woyke T."/>
            <person name="Ryan C.M."/>
            <person name="Banfield J.F."/>
        </authorList>
    </citation>
    <scope>NUCLEOTIDE SEQUENCE [LARGE SCALE GENOMIC DNA]</scope>
</reference>
<feature type="non-terminal residue" evidence="1">
    <location>
        <position position="1"/>
    </location>
</feature>
<organism evidence="1 2">
    <name type="scientific">Candidatus Beckwithbacteria bacterium CG10_big_fil_rev_8_21_14_0_10_34_10</name>
    <dbReference type="NCBI Taxonomy" id="1974495"/>
    <lineage>
        <taxon>Bacteria</taxon>
        <taxon>Candidatus Beckwithiibacteriota</taxon>
    </lineage>
</organism>
<accession>A0A2H0WC50</accession>
<dbReference type="Proteomes" id="UP000230093">
    <property type="component" value="Unassembled WGS sequence"/>
</dbReference>
<sequence length="67" mass="7892">HFTLSFVNFALRFQLRSDRTELSASFYIAKIGKSFLLLHGFAKKQQQTPKKEIKTALKRLRDYESKN</sequence>
<evidence type="ECO:0008006" key="3">
    <source>
        <dbReference type="Google" id="ProtNLM"/>
    </source>
</evidence>
<dbReference type="InterPro" id="IPR009241">
    <property type="entry name" value="HigB-like"/>
</dbReference>
<dbReference type="AlphaFoldDB" id="A0A2H0WC50"/>
<proteinExistence type="predicted"/>
<comment type="caution">
    <text evidence="1">The sequence shown here is derived from an EMBL/GenBank/DDBJ whole genome shotgun (WGS) entry which is preliminary data.</text>
</comment>
<evidence type="ECO:0000313" key="2">
    <source>
        <dbReference type="Proteomes" id="UP000230093"/>
    </source>
</evidence>
<gene>
    <name evidence="1" type="ORF">COT75_01225</name>
</gene>
<dbReference type="Pfam" id="PF05973">
    <property type="entry name" value="Gp49"/>
    <property type="match status" value="1"/>
</dbReference>
<evidence type="ECO:0000313" key="1">
    <source>
        <dbReference type="EMBL" id="PIS09508.1"/>
    </source>
</evidence>
<protein>
    <recommendedName>
        <fullName evidence="3">Type II toxin-antitoxin system RelE/ParE family toxin</fullName>
    </recommendedName>
</protein>
<name>A0A2H0WC50_9BACT</name>
<dbReference type="EMBL" id="PEZT01000007">
    <property type="protein sequence ID" value="PIS09508.1"/>
    <property type="molecule type" value="Genomic_DNA"/>
</dbReference>